<evidence type="ECO:0000259" key="2">
    <source>
        <dbReference type="PROSITE" id="PS51082"/>
    </source>
</evidence>
<feature type="compositionally biased region" description="Polar residues" evidence="1">
    <location>
        <begin position="618"/>
        <end position="630"/>
    </location>
</feature>
<feature type="region of interest" description="Disordered" evidence="1">
    <location>
        <begin position="33"/>
        <end position="306"/>
    </location>
</feature>
<feature type="compositionally biased region" description="Basic and acidic residues" evidence="1">
    <location>
        <begin position="78"/>
        <end position="87"/>
    </location>
</feature>
<evidence type="ECO:0000313" key="4">
    <source>
        <dbReference type="WBParaSite" id="Pan_g6621.t1"/>
    </source>
</evidence>
<reference evidence="4" key="2">
    <citation type="submission" date="2020-10" db="UniProtKB">
        <authorList>
            <consortium name="WormBaseParasite"/>
        </authorList>
    </citation>
    <scope>IDENTIFICATION</scope>
</reference>
<feature type="compositionally biased region" description="Polar residues" evidence="1">
    <location>
        <begin position="666"/>
        <end position="676"/>
    </location>
</feature>
<reference evidence="3" key="1">
    <citation type="journal article" date="2013" name="Genetics">
        <title>The draft genome and transcriptome of Panagrellus redivivus are shaped by the harsh demands of a free-living lifestyle.</title>
        <authorList>
            <person name="Srinivasan J."/>
            <person name="Dillman A.R."/>
            <person name="Macchietto M.G."/>
            <person name="Heikkinen L."/>
            <person name="Lakso M."/>
            <person name="Fracchia K.M."/>
            <person name="Antoshechkin I."/>
            <person name="Mortazavi A."/>
            <person name="Wong G."/>
            <person name="Sternberg P.W."/>
        </authorList>
    </citation>
    <scope>NUCLEOTIDE SEQUENCE [LARGE SCALE GENOMIC DNA]</scope>
    <source>
        <strain evidence="3">MT8872</strain>
    </source>
</reference>
<evidence type="ECO:0000313" key="3">
    <source>
        <dbReference type="Proteomes" id="UP000492821"/>
    </source>
</evidence>
<dbReference type="AlphaFoldDB" id="A0A7E5A0N3"/>
<feature type="compositionally biased region" description="Polar residues" evidence="1">
    <location>
        <begin position="638"/>
        <end position="652"/>
    </location>
</feature>
<organism evidence="3 4">
    <name type="scientific">Panagrellus redivivus</name>
    <name type="common">Microworm</name>
    <dbReference type="NCBI Taxonomy" id="6233"/>
    <lineage>
        <taxon>Eukaryota</taxon>
        <taxon>Metazoa</taxon>
        <taxon>Ecdysozoa</taxon>
        <taxon>Nematoda</taxon>
        <taxon>Chromadorea</taxon>
        <taxon>Rhabditida</taxon>
        <taxon>Tylenchina</taxon>
        <taxon>Panagrolaimomorpha</taxon>
        <taxon>Panagrolaimoidea</taxon>
        <taxon>Panagrolaimidae</taxon>
        <taxon>Panagrellus</taxon>
    </lineage>
</organism>
<feature type="region of interest" description="Disordered" evidence="1">
    <location>
        <begin position="805"/>
        <end position="906"/>
    </location>
</feature>
<accession>A0A7E5A0N3</accession>
<dbReference type="InterPro" id="IPR003124">
    <property type="entry name" value="WH2_dom"/>
</dbReference>
<feature type="compositionally biased region" description="Polar residues" evidence="1">
    <location>
        <begin position="566"/>
        <end position="578"/>
    </location>
</feature>
<feature type="compositionally biased region" description="Basic residues" evidence="1">
    <location>
        <begin position="159"/>
        <end position="170"/>
    </location>
</feature>
<feature type="compositionally biased region" description="Basic and acidic residues" evidence="1">
    <location>
        <begin position="228"/>
        <end position="245"/>
    </location>
</feature>
<feature type="region of interest" description="Disordered" evidence="1">
    <location>
        <begin position="565"/>
        <end position="585"/>
    </location>
</feature>
<name>A0A7E5A0N3_PANRE</name>
<dbReference type="Proteomes" id="UP000492821">
    <property type="component" value="Unassembled WGS sequence"/>
</dbReference>
<feature type="compositionally biased region" description="Low complexity" evidence="1">
    <location>
        <begin position="277"/>
        <end position="287"/>
    </location>
</feature>
<feature type="compositionally biased region" description="Polar residues" evidence="1">
    <location>
        <begin position="251"/>
        <end position="260"/>
    </location>
</feature>
<dbReference type="PROSITE" id="PS51082">
    <property type="entry name" value="WH2"/>
    <property type="match status" value="1"/>
</dbReference>
<feature type="compositionally biased region" description="Basic and acidic residues" evidence="1">
    <location>
        <begin position="879"/>
        <end position="893"/>
    </location>
</feature>
<feature type="compositionally biased region" description="Basic and acidic residues" evidence="1">
    <location>
        <begin position="526"/>
        <end position="541"/>
    </location>
</feature>
<keyword evidence="3" id="KW-1185">Reference proteome</keyword>
<feature type="compositionally biased region" description="Low complexity" evidence="1">
    <location>
        <begin position="859"/>
        <end position="878"/>
    </location>
</feature>
<sequence length="906" mass="98912">MFFIGQLPSQHLSESPQFCNQYVFRGSILHSSSSGETFEKPVTMSSKASRATVSGAATGAKSKKKRNSIISFFKWKKKPDPKSRSASDDGASNMESELNFDDLASETSESVGVARSRKSYPAPLPPSENKENIGFDTGHKNRRSIGTIGKNSRQNSIRRSGKRSSTRRRPVGTVKSTTKREVSVASSDSGVPSEPKPLETDFELEPSFPSPVDKSEKASPIQIVVHTKKIEISTKSAKKEVDVKAAKLKNMDSNNGSTSVDTHRSPKMSMPSPPKPSRSYSQSPSAKSLDEHTPAPAIPQSAPPDPVAVNSSLSFVPVKHTTTSTTAVQRLSNFSVSPSKVPPISVTSFEPSHDSPTEKPCNSINTPMYAVTDLKNQLQVEHKKLLNMFEEWEMLRRPGYLNEMNGNSSPDNVVNKQEGLIRQYGTVTSLYNQLMAPVVSTTSSPSSTLRSNKAAPIKHIIKDELTPVNSSRSPLPAAFRSRSVLDLNGPENNNTKIEPQRNANGNHSSHLPSSKQHSTASLSRPRLGDSSHLSLDDERQVEPRRRYCIETKTESPIIRNVPIMTGNVTKTHNNQSPKPQHKDSYTVPIYTTGKAYYNQKPIDARSYRSDSGDSSPSLQQKNYSTSNNYSKPALYSGGVSNNKKPTSANQSPLAGRKISPREPLHSKSTAANQFESNADAVRREIKESKMTPVKQTSQPPPAPPMQQYSQNQWQSREVPKNDNRVSREKQNGHFEVKKTVTSPPKAPSLPVESRNVPSPRLAPKKMLGTPSLDNIHQDILSSVRAFPAVQLRSVPKPVEKSFNVGRVLDDGEIPPSVMRPNAPTNGNISPTLPPPPVMNHQSAGPPAPPPPPPPANFLSSNNKKSPSPKASSPSSPSNDADKLRGDMLAEIRRAGGVGFLRPTNRQ</sequence>
<feature type="compositionally biased region" description="Basic and acidic residues" evidence="1">
    <location>
        <begin position="128"/>
        <end position="139"/>
    </location>
</feature>
<protein>
    <submittedName>
        <fullName evidence="4">WH2 domain-containing protein</fullName>
    </submittedName>
</protein>
<feature type="region of interest" description="Disordered" evidence="1">
    <location>
        <begin position="484"/>
        <end position="541"/>
    </location>
</feature>
<feature type="region of interest" description="Disordered" evidence="1">
    <location>
        <begin position="604"/>
        <end position="769"/>
    </location>
</feature>
<dbReference type="GO" id="GO:0003779">
    <property type="term" value="F:actin binding"/>
    <property type="evidence" value="ECO:0007669"/>
    <property type="project" value="InterPro"/>
</dbReference>
<dbReference type="WBParaSite" id="Pan_g6621.t1">
    <property type="protein sequence ID" value="Pan_g6621.t1"/>
    <property type="gene ID" value="Pan_g6621"/>
</dbReference>
<feature type="compositionally biased region" description="Pro residues" evidence="1">
    <location>
        <begin position="845"/>
        <end position="855"/>
    </location>
</feature>
<evidence type="ECO:0000256" key="1">
    <source>
        <dbReference type="SAM" id="MobiDB-lite"/>
    </source>
</evidence>
<proteinExistence type="predicted"/>
<feature type="compositionally biased region" description="Basic and acidic residues" evidence="1">
    <location>
        <begin position="717"/>
        <end position="738"/>
    </location>
</feature>
<feature type="domain" description="WH2" evidence="2">
    <location>
        <begin position="883"/>
        <end position="903"/>
    </location>
</feature>
<feature type="region of interest" description="Disordered" evidence="1">
    <location>
        <begin position="336"/>
        <end position="361"/>
    </location>
</feature>
<feature type="compositionally biased region" description="Low complexity" evidence="1">
    <location>
        <begin position="336"/>
        <end position="348"/>
    </location>
</feature>
<feature type="compositionally biased region" description="Basic and acidic residues" evidence="1">
    <location>
        <begin position="680"/>
        <end position="689"/>
    </location>
</feature>
<feature type="compositionally biased region" description="Polar residues" evidence="1">
    <location>
        <begin position="490"/>
        <end position="522"/>
    </location>
</feature>
<feature type="compositionally biased region" description="Polar residues" evidence="1">
    <location>
        <begin position="706"/>
        <end position="715"/>
    </location>
</feature>
<feature type="compositionally biased region" description="Polar residues" evidence="1">
    <location>
        <begin position="43"/>
        <end position="52"/>
    </location>
</feature>